<evidence type="ECO:0000313" key="12">
    <source>
        <dbReference type="Proteomes" id="UP000285624"/>
    </source>
</evidence>
<dbReference type="GO" id="GO:0008270">
    <property type="term" value="F:zinc ion binding"/>
    <property type="evidence" value="ECO:0007669"/>
    <property type="project" value="InterPro"/>
</dbReference>
<evidence type="ECO:0000256" key="2">
    <source>
        <dbReference type="ARBA" id="ARBA00022630"/>
    </source>
</evidence>
<keyword evidence="5" id="KW-0560">Oxidoreductase</keyword>
<keyword evidence="12" id="KW-1185">Reference proteome</keyword>
<feature type="domain" description="U1-type" evidence="7">
    <location>
        <begin position="384"/>
        <end position="418"/>
    </location>
</feature>
<feature type="compositionally biased region" description="Polar residues" evidence="6">
    <location>
        <begin position="450"/>
        <end position="460"/>
    </location>
</feature>
<evidence type="ECO:0000313" key="10">
    <source>
        <dbReference type="EMBL" id="RLN36858.1"/>
    </source>
</evidence>
<name>A0A3R7JYU6_9STRA</name>
<dbReference type="EMBL" id="JPWV03000176">
    <property type="protein sequence ID" value="KAG2522107.1"/>
    <property type="molecule type" value="Genomic_DNA"/>
</dbReference>
<reference evidence="8" key="3">
    <citation type="submission" date="2020-06" db="EMBL/GenBank/DDBJ databases">
        <authorList>
            <person name="Studholme D.J."/>
        </authorList>
    </citation>
    <scope>NUCLEOTIDE SEQUENCE</scope>
    <source>
        <strain evidence="8">NZFS 2646</strain>
        <strain evidence="9">NZFS 3630</strain>
    </source>
</reference>
<dbReference type="InterPro" id="IPR013087">
    <property type="entry name" value="Znf_C2H2_type"/>
</dbReference>
<comment type="caution">
    <text evidence="11">The sequence shown here is derived from an EMBL/GenBank/DDBJ whole genome shotgun (WGS) entry which is preliminary data.</text>
</comment>
<dbReference type="STRING" id="325452.A0A3R7JYU6"/>
<keyword evidence="3" id="KW-0288">FMN</keyword>
<dbReference type="Gene3D" id="3.20.20.70">
    <property type="entry name" value="Aldolase class I"/>
    <property type="match status" value="1"/>
</dbReference>
<dbReference type="Proteomes" id="UP000785171">
    <property type="component" value="Unassembled WGS sequence"/>
</dbReference>
<organism evidence="11 12">
    <name type="scientific">Phytophthora kernoviae</name>
    <dbReference type="NCBI Taxonomy" id="325452"/>
    <lineage>
        <taxon>Eukaryota</taxon>
        <taxon>Sar</taxon>
        <taxon>Stramenopiles</taxon>
        <taxon>Oomycota</taxon>
        <taxon>Peronosporomycetes</taxon>
        <taxon>Peronosporales</taxon>
        <taxon>Peronosporaceae</taxon>
        <taxon>Phytophthora</taxon>
    </lineage>
</organism>
<reference evidence="8" key="1">
    <citation type="journal article" date="2015" name="Genom Data">
        <title>Genome sequences of six Phytophthora species associated with forests in New Zealand.</title>
        <authorList>
            <person name="Studholme D.J."/>
            <person name="McDougal R.L."/>
            <person name="Sambles C."/>
            <person name="Hansen E."/>
            <person name="Hardy G."/>
            <person name="Grant M."/>
            <person name="Ganley R.J."/>
            <person name="Williams N.M."/>
        </authorList>
    </citation>
    <scope>NUCLEOTIDE SEQUENCE</scope>
    <source>
        <strain evidence="8">NZFS 2646</strain>
        <strain evidence="9">NZFS 3630</strain>
    </source>
</reference>
<evidence type="ECO:0000256" key="1">
    <source>
        <dbReference type="ARBA" id="ARBA00001917"/>
    </source>
</evidence>
<feature type="region of interest" description="Disordered" evidence="6">
    <location>
        <begin position="431"/>
        <end position="507"/>
    </location>
</feature>
<keyword evidence="2" id="KW-0285">Flavoprotein</keyword>
<dbReference type="PANTHER" id="PTHR45936">
    <property type="entry name" value="TRNA-DIHYDROURIDINE(20) SYNTHASE [NAD(P)+]-LIKE"/>
    <property type="match status" value="1"/>
</dbReference>
<dbReference type="Pfam" id="PF12874">
    <property type="entry name" value="zf-met"/>
    <property type="match status" value="1"/>
</dbReference>
<evidence type="ECO:0000256" key="4">
    <source>
        <dbReference type="ARBA" id="ARBA00022694"/>
    </source>
</evidence>
<dbReference type="GO" id="GO:0017150">
    <property type="term" value="F:tRNA dihydrouridine synthase activity"/>
    <property type="evidence" value="ECO:0007669"/>
    <property type="project" value="InterPro"/>
</dbReference>
<dbReference type="PANTHER" id="PTHR45936:SF1">
    <property type="entry name" value="TRNA-DIHYDROURIDINE(20) SYNTHASE [NAD(P)+]-LIKE"/>
    <property type="match status" value="1"/>
</dbReference>
<evidence type="ECO:0000313" key="8">
    <source>
        <dbReference type="EMBL" id="KAG2522107.1"/>
    </source>
</evidence>
<dbReference type="InterPro" id="IPR052582">
    <property type="entry name" value="tRNA-DUS-like"/>
</dbReference>
<protein>
    <recommendedName>
        <fullName evidence="7">U1-type domain-containing protein</fullName>
    </recommendedName>
</protein>
<reference evidence="12 13" key="2">
    <citation type="submission" date="2018-07" db="EMBL/GenBank/DDBJ databases">
        <title>Genome sequencing of oomycete isolates from Chile give support for New Zealand origin for Phytophthora kernoviae and make available the first Nothophytophthora sp. genome.</title>
        <authorList>
            <person name="Studholme D.J."/>
            <person name="Sanfuentes E."/>
            <person name="Panda P."/>
            <person name="Hill R."/>
            <person name="Sambles C."/>
            <person name="Grant M."/>
            <person name="Williams N.M."/>
            <person name="Mcdougal R.L."/>
        </authorList>
    </citation>
    <scope>NUCLEOTIDE SEQUENCE [LARGE SCALE GENOMIC DNA]</scope>
    <source>
        <strain evidence="10">Chile2</strain>
        <strain evidence="11">Chile4</strain>
    </source>
</reference>
<dbReference type="GO" id="GO:0003676">
    <property type="term" value="F:nucleic acid binding"/>
    <property type="evidence" value="ECO:0007669"/>
    <property type="project" value="InterPro"/>
</dbReference>
<dbReference type="EMBL" id="JPWU03000174">
    <property type="protein sequence ID" value="KAG2523749.1"/>
    <property type="molecule type" value="Genomic_DNA"/>
</dbReference>
<dbReference type="InterPro" id="IPR036236">
    <property type="entry name" value="Znf_C2H2_sf"/>
</dbReference>
<evidence type="ECO:0000256" key="5">
    <source>
        <dbReference type="ARBA" id="ARBA00023002"/>
    </source>
</evidence>
<dbReference type="Proteomes" id="UP000792063">
    <property type="component" value="Unassembled WGS sequence"/>
</dbReference>
<dbReference type="GO" id="GO:0005737">
    <property type="term" value="C:cytoplasm"/>
    <property type="evidence" value="ECO:0007669"/>
    <property type="project" value="TreeGrafter"/>
</dbReference>
<evidence type="ECO:0000313" key="11">
    <source>
        <dbReference type="EMBL" id="RLN79256.1"/>
    </source>
</evidence>
<dbReference type="GO" id="GO:0050660">
    <property type="term" value="F:flavin adenine dinucleotide binding"/>
    <property type="evidence" value="ECO:0007669"/>
    <property type="project" value="InterPro"/>
</dbReference>
<dbReference type="Proteomes" id="UP000285883">
    <property type="component" value="Unassembled WGS sequence"/>
</dbReference>
<evidence type="ECO:0000313" key="9">
    <source>
        <dbReference type="EMBL" id="KAG2523749.1"/>
    </source>
</evidence>
<dbReference type="CDD" id="cd02801">
    <property type="entry name" value="DUS_like_FMN"/>
    <property type="match status" value="1"/>
</dbReference>
<dbReference type="EMBL" id="MAYM02000700">
    <property type="protein sequence ID" value="RLN36858.1"/>
    <property type="molecule type" value="Genomic_DNA"/>
</dbReference>
<dbReference type="InterPro" id="IPR018517">
    <property type="entry name" value="tRNA_hU_synthase_CS"/>
</dbReference>
<dbReference type="EMBL" id="MBDN02000154">
    <property type="protein sequence ID" value="RLN79256.1"/>
    <property type="molecule type" value="Genomic_DNA"/>
</dbReference>
<dbReference type="InterPro" id="IPR003604">
    <property type="entry name" value="Matrin/U1-like-C_Znf_C2H2"/>
</dbReference>
<proteinExistence type="predicted"/>
<accession>A0A3R7JYU6</accession>
<dbReference type="SUPFAM" id="SSF51395">
    <property type="entry name" value="FMN-linked oxidoreductases"/>
    <property type="match status" value="1"/>
</dbReference>
<dbReference type="AlphaFoldDB" id="A0A3R7JYU6"/>
<dbReference type="SUPFAM" id="SSF57667">
    <property type="entry name" value="beta-beta-alpha zinc fingers"/>
    <property type="match status" value="1"/>
</dbReference>
<dbReference type="PROSITE" id="PS01136">
    <property type="entry name" value="UPF0034"/>
    <property type="match status" value="1"/>
</dbReference>
<keyword evidence="4" id="KW-0819">tRNA processing</keyword>
<dbReference type="Pfam" id="PF01207">
    <property type="entry name" value="Dus"/>
    <property type="match status" value="1"/>
</dbReference>
<sequence length="507" mass="56255">MSELYENKVCLSPMVRSGTLPLRLLSLRYGADLVYGEEIVDKRIISAVRVPNAVLDTVDFVSRNGDSVVFRTCPEETGKVVFQIGTADAVLALKAAEQVARDVAAVDINMGCPKHFSVQGGMGAALLRKPEVACDIIKTLRRNLNIPVSCKIRLLSETQDTIDTARRLQDAGAYAVGVHMRQIHERPHDKASWEALAPVVSALSVPVLANGDVFEYNDIDKLRQISGASSFLIARGALANPSIFRKEGYLPIDQVTQDYLKVSAEVDNVYQNTKYNAMRMIPSSLEDARASSNKYGFTDTSRIVTVPELAATRSGLQMFQLWNLQNFYEQYQDRFRAKAAALGTQSKKEDQVLTTLPTAHDRYAESIHSADGEVPKARNNRAGKPELFCETCKIQLLSQQDVKLHYKGRKHKGVLRRQASATISKFVAKAAVQPEPTAQTPAASEIPKTVDNNSNENGKTVSEERKHDGEDQRNAKRVKREVNEHAGNKQVENEEARRKRETMSTQA</sequence>
<feature type="compositionally biased region" description="Basic and acidic residues" evidence="6">
    <location>
        <begin position="461"/>
        <end position="507"/>
    </location>
</feature>
<dbReference type="Gene3D" id="3.30.160.60">
    <property type="entry name" value="Classic Zinc Finger"/>
    <property type="match status" value="1"/>
</dbReference>
<evidence type="ECO:0000256" key="6">
    <source>
        <dbReference type="SAM" id="MobiDB-lite"/>
    </source>
</evidence>
<dbReference type="InterPro" id="IPR035587">
    <property type="entry name" value="DUS-like_FMN-bd"/>
</dbReference>
<evidence type="ECO:0000313" key="13">
    <source>
        <dbReference type="Proteomes" id="UP000285883"/>
    </source>
</evidence>
<dbReference type="InterPro" id="IPR013785">
    <property type="entry name" value="Aldolase_TIM"/>
</dbReference>
<evidence type="ECO:0000256" key="3">
    <source>
        <dbReference type="ARBA" id="ARBA00022643"/>
    </source>
</evidence>
<dbReference type="Proteomes" id="UP000285624">
    <property type="component" value="Unassembled WGS sequence"/>
</dbReference>
<evidence type="ECO:0000259" key="7">
    <source>
        <dbReference type="SMART" id="SM00451"/>
    </source>
</evidence>
<comment type="cofactor">
    <cofactor evidence="1">
        <name>FMN</name>
        <dbReference type="ChEBI" id="CHEBI:58210"/>
    </cofactor>
</comment>
<dbReference type="SMART" id="SM00451">
    <property type="entry name" value="ZnF_U1"/>
    <property type="match status" value="1"/>
</dbReference>
<gene>
    <name evidence="10" type="ORF">BBI17_006242</name>
    <name evidence="11" type="ORF">BBO99_00005403</name>
    <name evidence="8" type="ORF">JM16_005976</name>
    <name evidence="9" type="ORF">JM18_005659</name>
</gene>